<dbReference type="GO" id="GO:0003677">
    <property type="term" value="F:DNA binding"/>
    <property type="evidence" value="ECO:0007669"/>
    <property type="project" value="InterPro"/>
</dbReference>
<organism evidence="3 5">
    <name type="scientific">Arsenophonus nasoniae</name>
    <name type="common">son-killer infecting Nasonia vitripennis</name>
    <dbReference type="NCBI Taxonomy" id="638"/>
    <lineage>
        <taxon>Bacteria</taxon>
        <taxon>Pseudomonadati</taxon>
        <taxon>Pseudomonadota</taxon>
        <taxon>Gammaproteobacteria</taxon>
        <taxon>Enterobacterales</taxon>
        <taxon>Morganellaceae</taxon>
        <taxon>Arsenophonus</taxon>
    </lineage>
</organism>
<proteinExistence type="inferred from homology"/>
<reference evidence="3 5" key="1">
    <citation type="submission" date="2019-03" db="EMBL/GenBank/DDBJ databases">
        <title>Long-read sequencing reveals hyperdense prophage content in a complex bacterial symbiont genome.</title>
        <authorList>
            <person name="Frost C.L."/>
            <person name="Siozios S."/>
            <person name="Nadal-Jimenez P."/>
            <person name="Brockhurst M.A."/>
            <person name="King K.C."/>
            <person name="Darby A.C."/>
            <person name="Hurst G.D.D."/>
        </authorList>
    </citation>
    <scope>NUCLEOTIDE SEQUENCE [LARGE SCALE GENOMIC DNA]</scope>
    <source>
        <strain evidence="3 5">FIN</strain>
        <plasmid evidence="5">parsfin18</plasmid>
        <plasmid evidence="3">pArsFIN18</plasmid>
    </source>
</reference>
<comment type="similarity">
    <text evidence="1">Belongs to the Gram-positive plasmids replication protein type 1 family.</text>
</comment>
<reference evidence="4" key="2">
    <citation type="submission" date="2023-04" db="EMBL/GenBank/DDBJ databases">
        <title>Genome dynamics across the evolutionary transition to endosymbiosis.</title>
        <authorList>
            <person name="Siozios S."/>
            <person name="Nadal-Jimenez P."/>
            <person name="Azagi T."/>
            <person name="Sprong H."/>
            <person name="Frost C.L."/>
            <person name="Parratt S.R."/>
            <person name="Taylor G."/>
            <person name="Brettell L."/>
            <person name="Lew K.C."/>
            <person name="Croft L."/>
            <person name="King K.C."/>
            <person name="Brockhurst M.A."/>
            <person name="Hypsa V."/>
            <person name="Novakova E."/>
            <person name="Darby A.C."/>
            <person name="Hurst G.D.D."/>
        </authorList>
    </citation>
    <scope>NUCLEOTIDE SEQUENCE</scope>
    <source>
        <strain evidence="4">ANv_CAN</strain>
        <plasmid evidence="4">paNv_CAN19</plasmid>
    </source>
</reference>
<geneLocation type="plasmid" evidence="3">
    <name>pArsFIN18</name>
</geneLocation>
<evidence type="ECO:0000313" key="3">
    <source>
        <dbReference type="EMBL" id="QBY47035.1"/>
    </source>
</evidence>
<evidence type="ECO:0000256" key="2">
    <source>
        <dbReference type="ARBA" id="ARBA00022705"/>
    </source>
</evidence>
<dbReference type="EMBL" id="CP123542">
    <property type="protein sequence ID" value="WGM09215.1"/>
    <property type="molecule type" value="Genomic_DNA"/>
</dbReference>
<dbReference type="Proteomes" id="UP000295134">
    <property type="component" value="Plasmid pArsFIN18"/>
</dbReference>
<protein>
    <submittedName>
        <fullName evidence="4">Protein rep</fullName>
    </submittedName>
    <submittedName>
        <fullName evidence="3">Replication protein</fullName>
    </submittedName>
</protein>
<accession>A0A4P7L2V8</accession>
<evidence type="ECO:0000313" key="6">
    <source>
        <dbReference type="Proteomes" id="UP001177592"/>
    </source>
</evidence>
<dbReference type="Pfam" id="PF01446">
    <property type="entry name" value="Rep_1"/>
    <property type="match status" value="1"/>
</dbReference>
<geneLocation type="plasmid" evidence="4 6">
    <name>paNv_CAN19</name>
</geneLocation>
<sequence length="342" mass="39675">MSNFIVGSAYSICESFNTVNTKNKSSDIALSEMSPKDAKFDKMKAASELLSEVLLGTDFDKWSVRINTCADILKYYPHIDKETGEFFIKLIEVYFCHCRHCPVCDGRRSLRHMAMFKKSLPNILNEYPKSRWVFMTLTVPNIPVESLRDELGLMSKGWKRFVKRKEFKQVKGWIRKTEVTCEGKRKNYAHPHFHCLLMVAPSWFDGKHYTKQSRWSEIWGECMKLDTVPIVDVRAVKGTPDIAAVEVLKAFNYSVKPETLVNNREWMLEYFNQVHYLKFIASGGVLKNVFKSTEPETDDSLIHVDGESESSEDEAKVRVAFNWRTHDKQYRRFRKGDSGFAS</sequence>
<name>A0A4P7L2V8_9GAMM</name>
<dbReference type="EMBL" id="CP038630">
    <property type="protein sequence ID" value="QBY47035.1"/>
    <property type="molecule type" value="Genomic_DNA"/>
</dbReference>
<dbReference type="GeneID" id="39751557"/>
<keyword evidence="3" id="KW-0614">Plasmid</keyword>
<evidence type="ECO:0000313" key="5">
    <source>
        <dbReference type="Proteomes" id="UP000295134"/>
    </source>
</evidence>
<evidence type="ECO:0000256" key="1">
    <source>
        <dbReference type="ARBA" id="ARBA00008909"/>
    </source>
</evidence>
<dbReference type="GO" id="GO:0006260">
    <property type="term" value="P:DNA replication"/>
    <property type="evidence" value="ECO:0007669"/>
    <property type="project" value="UniProtKB-KW"/>
</dbReference>
<gene>
    <name evidence="3" type="ORF">ArsFIN_56460</name>
    <name evidence="4" type="ORF">QE258_28190</name>
</gene>
<dbReference type="KEGG" id="ans:ArsFIN_56460"/>
<dbReference type="AlphaFoldDB" id="A0A4P7L2V8"/>
<keyword evidence="2" id="KW-0235">DNA replication</keyword>
<keyword evidence="6" id="KW-1185">Reference proteome</keyword>
<dbReference type="Proteomes" id="UP001177592">
    <property type="component" value="Plasmid paNv_CAN19"/>
</dbReference>
<geneLocation type="plasmid" evidence="5">
    <name>parsfin18</name>
</geneLocation>
<dbReference type="InterPro" id="IPR000989">
    <property type="entry name" value="Rep"/>
</dbReference>
<dbReference type="RefSeq" id="WP_135679383.1">
    <property type="nucleotide sequence ID" value="NZ_CP038630.1"/>
</dbReference>
<evidence type="ECO:0000313" key="4">
    <source>
        <dbReference type="EMBL" id="WGM09215.1"/>
    </source>
</evidence>